<accession>A0ABT6FIA5</accession>
<keyword evidence="4" id="KW-1185">Reference proteome</keyword>
<proteinExistence type="predicted"/>
<feature type="signal peptide" evidence="1">
    <location>
        <begin position="1"/>
        <end position="26"/>
    </location>
</feature>
<dbReference type="Proteomes" id="UP001216907">
    <property type="component" value="Unassembled WGS sequence"/>
</dbReference>
<keyword evidence="1" id="KW-0732">Signal</keyword>
<sequence>MMTTRKSTLLAAAALATLALGPLARAGDDQAKPIFDGSSPKGWILTDGKPLPRDFVQKDGLNPHGTGSYIVVYEKKLGDFVADFDYKLSKGCNSGVFIRVNDLKDPVYTGIEIALDDTTGQGYHDPGAFYDLVKPKSNAQKPAGEWNHMTVTAKGPKIAVAINGTEVSKIDLDQWTEPGKRPDGSNHKFEKVAIGKLDHAGYFGFQDHGQDCWFKNVTLKTP</sequence>
<dbReference type="Pfam" id="PF06439">
    <property type="entry name" value="3keto-disac_hyd"/>
    <property type="match status" value="1"/>
</dbReference>
<gene>
    <name evidence="3" type="ORF">PZE19_26365</name>
</gene>
<evidence type="ECO:0000313" key="3">
    <source>
        <dbReference type="EMBL" id="MDG3007302.1"/>
    </source>
</evidence>
<dbReference type="InterPro" id="IPR010496">
    <property type="entry name" value="AL/BT2_dom"/>
</dbReference>
<dbReference type="Gene3D" id="2.60.120.560">
    <property type="entry name" value="Exo-inulinase, domain 1"/>
    <property type="match status" value="1"/>
</dbReference>
<evidence type="ECO:0000259" key="2">
    <source>
        <dbReference type="Pfam" id="PF06439"/>
    </source>
</evidence>
<organism evidence="3 4">
    <name type="scientific">Paludisphaera mucosa</name>
    <dbReference type="NCBI Taxonomy" id="3030827"/>
    <lineage>
        <taxon>Bacteria</taxon>
        <taxon>Pseudomonadati</taxon>
        <taxon>Planctomycetota</taxon>
        <taxon>Planctomycetia</taxon>
        <taxon>Isosphaerales</taxon>
        <taxon>Isosphaeraceae</taxon>
        <taxon>Paludisphaera</taxon>
    </lineage>
</organism>
<evidence type="ECO:0000256" key="1">
    <source>
        <dbReference type="SAM" id="SignalP"/>
    </source>
</evidence>
<reference evidence="3 4" key="1">
    <citation type="submission" date="2023-03" db="EMBL/GenBank/DDBJ databases">
        <title>Paludisphaera mucosa sp. nov. a novel planctomycete from northern fen.</title>
        <authorList>
            <person name="Ivanova A."/>
        </authorList>
    </citation>
    <scope>NUCLEOTIDE SEQUENCE [LARGE SCALE GENOMIC DNA]</scope>
    <source>
        <strain evidence="3 4">Pla2</strain>
    </source>
</reference>
<dbReference type="RefSeq" id="WP_277863587.1">
    <property type="nucleotide sequence ID" value="NZ_JARRAG010000002.1"/>
</dbReference>
<comment type="caution">
    <text evidence="3">The sequence shown here is derived from an EMBL/GenBank/DDBJ whole genome shotgun (WGS) entry which is preliminary data.</text>
</comment>
<name>A0ABT6FIA5_9BACT</name>
<dbReference type="EMBL" id="JARRAG010000002">
    <property type="protein sequence ID" value="MDG3007302.1"/>
    <property type="molecule type" value="Genomic_DNA"/>
</dbReference>
<evidence type="ECO:0000313" key="4">
    <source>
        <dbReference type="Proteomes" id="UP001216907"/>
    </source>
</evidence>
<feature type="domain" description="3-keto-alpha-glucoside-1,2-lyase/3-keto-2-hydroxy-glucal hydratase" evidence="2">
    <location>
        <begin position="31"/>
        <end position="220"/>
    </location>
</feature>
<protein>
    <submittedName>
        <fullName evidence="3">DUF1080 domain-containing protein</fullName>
    </submittedName>
</protein>
<feature type="chain" id="PRO_5046196622" evidence="1">
    <location>
        <begin position="27"/>
        <end position="222"/>
    </location>
</feature>